<evidence type="ECO:0000313" key="3">
    <source>
        <dbReference type="EMBL" id="CAL5077684.1"/>
    </source>
</evidence>
<evidence type="ECO:0008006" key="5">
    <source>
        <dbReference type="Google" id="ProtNLM"/>
    </source>
</evidence>
<evidence type="ECO:0000259" key="2">
    <source>
        <dbReference type="Pfam" id="PF23635"/>
    </source>
</evidence>
<name>A0ABC9FMV0_9POAL</name>
<gene>
    <name evidence="3" type="ORF">URODEC1_LOCUS106754</name>
</gene>
<dbReference type="EMBL" id="OZ075117">
    <property type="protein sequence ID" value="CAL5077684.1"/>
    <property type="molecule type" value="Genomic_DNA"/>
</dbReference>
<accession>A0ABC9FMV0</accession>
<dbReference type="PANTHER" id="PTHR32133:SF386">
    <property type="entry name" value="F-BOX DOMAIN-CONTAINING PROTEIN"/>
    <property type="match status" value="1"/>
</dbReference>
<evidence type="ECO:0000259" key="1">
    <source>
        <dbReference type="Pfam" id="PF12937"/>
    </source>
</evidence>
<feature type="domain" description="F-box protein AT5G49610-like beta-propeller" evidence="2">
    <location>
        <begin position="188"/>
        <end position="344"/>
    </location>
</feature>
<dbReference type="InterPro" id="IPR036047">
    <property type="entry name" value="F-box-like_dom_sf"/>
</dbReference>
<dbReference type="InterPro" id="IPR001810">
    <property type="entry name" value="F-box_dom"/>
</dbReference>
<feature type="domain" description="F-box" evidence="1">
    <location>
        <begin position="16"/>
        <end position="57"/>
    </location>
</feature>
<reference evidence="4" key="1">
    <citation type="submission" date="2024-06" db="EMBL/GenBank/DDBJ databases">
        <authorList>
            <person name="Ryan C."/>
        </authorList>
    </citation>
    <scope>NUCLEOTIDE SEQUENCE [LARGE SCALE GENOMIC DNA]</scope>
</reference>
<proteinExistence type="predicted"/>
<dbReference type="PANTHER" id="PTHR32133">
    <property type="entry name" value="OS07G0120400 PROTEIN"/>
    <property type="match status" value="1"/>
</dbReference>
<dbReference type="Proteomes" id="UP001497457">
    <property type="component" value="Chromosome 7b"/>
</dbReference>
<sequence length="360" mass="39834">MVLPPPSSRHVPALMDELLEEIFIRLLLDDPAILFRAALVCKSWCLLISGHSLRHRLLEFHGSPPLRGFFCRIGGEPASRFDEDLPELCGKHINLVLWNPGGGKVLRLPRPPMFTYQWNTALLCTAPGCGHLDCGYGSGQFQVVLAGIRPSNGLTFACVCSSEQRTWSKPVSAWLNGVQVKVGSNARAIAGNILCLLCDMAKKVLKYDMGKQELSLIRPPIPDDTVSDDWRRVALMRAEGGGLGFAMTQKFKLFMWSKEAAGLDNEDAGWVQRRVIDLYEMIPDAWFHWVPFSAPKVSAVAEHVGIIFVDMCAGLFSIDLKSGLVRKLLVSNYIIRDVVPYMSFCTPGISLVSCSLAPIF</sequence>
<dbReference type="SUPFAM" id="SSF81383">
    <property type="entry name" value="F-box domain"/>
    <property type="match status" value="1"/>
</dbReference>
<keyword evidence="4" id="KW-1185">Reference proteome</keyword>
<dbReference type="Pfam" id="PF12937">
    <property type="entry name" value="F-box-like"/>
    <property type="match status" value="1"/>
</dbReference>
<dbReference type="Gene3D" id="1.20.1280.50">
    <property type="match status" value="1"/>
</dbReference>
<dbReference type="AlphaFoldDB" id="A0ABC9FMV0"/>
<reference evidence="3 4" key="2">
    <citation type="submission" date="2024-10" db="EMBL/GenBank/DDBJ databases">
        <authorList>
            <person name="Ryan C."/>
        </authorList>
    </citation>
    <scope>NUCLEOTIDE SEQUENCE [LARGE SCALE GENOMIC DNA]</scope>
</reference>
<evidence type="ECO:0000313" key="4">
    <source>
        <dbReference type="Proteomes" id="UP001497457"/>
    </source>
</evidence>
<organism evidence="3 4">
    <name type="scientific">Urochloa decumbens</name>
    <dbReference type="NCBI Taxonomy" id="240449"/>
    <lineage>
        <taxon>Eukaryota</taxon>
        <taxon>Viridiplantae</taxon>
        <taxon>Streptophyta</taxon>
        <taxon>Embryophyta</taxon>
        <taxon>Tracheophyta</taxon>
        <taxon>Spermatophyta</taxon>
        <taxon>Magnoliopsida</taxon>
        <taxon>Liliopsida</taxon>
        <taxon>Poales</taxon>
        <taxon>Poaceae</taxon>
        <taxon>PACMAD clade</taxon>
        <taxon>Panicoideae</taxon>
        <taxon>Panicodae</taxon>
        <taxon>Paniceae</taxon>
        <taxon>Melinidinae</taxon>
        <taxon>Urochloa</taxon>
    </lineage>
</organism>
<dbReference type="InterPro" id="IPR056594">
    <property type="entry name" value="AT5G49610-like_b-prop"/>
</dbReference>
<dbReference type="Pfam" id="PF23635">
    <property type="entry name" value="Beta-prop_AT5G49610-like"/>
    <property type="match status" value="1"/>
</dbReference>
<protein>
    <recommendedName>
        <fullName evidence="5">F-box domain-containing protein</fullName>
    </recommendedName>
</protein>